<feature type="transmembrane region" description="Helical" evidence="1">
    <location>
        <begin position="21"/>
        <end position="41"/>
    </location>
</feature>
<proteinExistence type="predicted"/>
<protein>
    <recommendedName>
        <fullName evidence="4">Transposase</fullName>
    </recommendedName>
</protein>
<evidence type="ECO:0008006" key="4">
    <source>
        <dbReference type="Google" id="ProtNLM"/>
    </source>
</evidence>
<evidence type="ECO:0000313" key="3">
    <source>
        <dbReference type="Proteomes" id="UP000603865"/>
    </source>
</evidence>
<reference evidence="2" key="2">
    <citation type="submission" date="2020-09" db="EMBL/GenBank/DDBJ databases">
        <authorList>
            <person name="Sun Q."/>
            <person name="Ohkuma M."/>
        </authorList>
    </citation>
    <scope>NUCLEOTIDE SEQUENCE</scope>
    <source>
        <strain evidence="2">JCM 31311</strain>
    </source>
</reference>
<keyword evidence="1" id="KW-0472">Membrane</keyword>
<keyword evidence="1" id="KW-0812">Transmembrane</keyword>
<evidence type="ECO:0000256" key="1">
    <source>
        <dbReference type="SAM" id="Phobius"/>
    </source>
</evidence>
<reference evidence="2" key="1">
    <citation type="journal article" date="2014" name="Int. J. Syst. Evol. Microbiol.">
        <title>Complete genome sequence of Corynebacterium casei LMG S-19264T (=DSM 44701T), isolated from a smear-ripened cheese.</title>
        <authorList>
            <consortium name="US DOE Joint Genome Institute (JGI-PGF)"/>
            <person name="Walter F."/>
            <person name="Albersmeier A."/>
            <person name="Kalinowski J."/>
            <person name="Ruckert C."/>
        </authorList>
    </citation>
    <scope>NUCLEOTIDE SEQUENCE</scope>
    <source>
        <strain evidence="2">JCM 31311</strain>
    </source>
</reference>
<sequence length="94" mass="10329">MKTRGFDLERTGITQAARLERLFGLVILAWVACLRIGVWLAGQRPIKVKGHGRKALSLVRYGAETLKGVLRWDSSRLSTLSAELIQPFPALGAA</sequence>
<organism evidence="2 3">
    <name type="scientific">Deinococcus ruber</name>
    <dbReference type="NCBI Taxonomy" id="1848197"/>
    <lineage>
        <taxon>Bacteria</taxon>
        <taxon>Thermotogati</taxon>
        <taxon>Deinococcota</taxon>
        <taxon>Deinococci</taxon>
        <taxon>Deinococcales</taxon>
        <taxon>Deinococcaceae</taxon>
        <taxon>Deinococcus</taxon>
    </lineage>
</organism>
<comment type="caution">
    <text evidence="2">The sequence shown here is derived from an EMBL/GenBank/DDBJ whole genome shotgun (WGS) entry which is preliminary data.</text>
</comment>
<dbReference type="RefSeq" id="WP_189091222.1">
    <property type="nucleotide sequence ID" value="NZ_BMQL01000016.1"/>
</dbReference>
<dbReference type="EMBL" id="BMQL01000016">
    <property type="protein sequence ID" value="GGR14297.1"/>
    <property type="molecule type" value="Genomic_DNA"/>
</dbReference>
<gene>
    <name evidence="2" type="ORF">GCM10008957_28920</name>
</gene>
<dbReference type="AlphaFoldDB" id="A0A918C9X6"/>
<dbReference type="Proteomes" id="UP000603865">
    <property type="component" value="Unassembled WGS sequence"/>
</dbReference>
<accession>A0A918C9X6</accession>
<name>A0A918C9X6_9DEIO</name>
<keyword evidence="1" id="KW-1133">Transmembrane helix</keyword>
<evidence type="ECO:0000313" key="2">
    <source>
        <dbReference type="EMBL" id="GGR14297.1"/>
    </source>
</evidence>
<dbReference type="PROSITE" id="PS51257">
    <property type="entry name" value="PROKAR_LIPOPROTEIN"/>
    <property type="match status" value="1"/>
</dbReference>
<keyword evidence="3" id="KW-1185">Reference proteome</keyword>